<dbReference type="Gene3D" id="1.20.1250.20">
    <property type="entry name" value="MFS general substrate transporter like domains"/>
    <property type="match status" value="2"/>
</dbReference>
<feature type="non-terminal residue" evidence="2">
    <location>
        <position position="1"/>
    </location>
</feature>
<protein>
    <recommendedName>
        <fullName evidence="4">Major facilitator superfamily (MFS) profile domain-containing protein</fullName>
    </recommendedName>
</protein>
<name>A0A2M7UU99_9BACT</name>
<evidence type="ECO:0000313" key="3">
    <source>
        <dbReference type="Proteomes" id="UP000229166"/>
    </source>
</evidence>
<dbReference type="InterPro" id="IPR036259">
    <property type="entry name" value="MFS_trans_sf"/>
</dbReference>
<accession>A0A2M7UU99</accession>
<dbReference type="EMBL" id="PFOZ01000036">
    <property type="protein sequence ID" value="PIZ87113.1"/>
    <property type="molecule type" value="Genomic_DNA"/>
</dbReference>
<dbReference type="SUPFAM" id="SSF103473">
    <property type="entry name" value="MFS general substrate transporter"/>
    <property type="match status" value="1"/>
</dbReference>
<evidence type="ECO:0000256" key="1">
    <source>
        <dbReference type="SAM" id="Phobius"/>
    </source>
</evidence>
<dbReference type="GO" id="GO:0022857">
    <property type="term" value="F:transmembrane transporter activity"/>
    <property type="evidence" value="ECO:0007669"/>
    <property type="project" value="InterPro"/>
</dbReference>
<dbReference type="InterPro" id="IPR011701">
    <property type="entry name" value="MFS"/>
</dbReference>
<dbReference type="Proteomes" id="UP000229166">
    <property type="component" value="Unassembled WGS sequence"/>
</dbReference>
<dbReference type="AlphaFoldDB" id="A0A2M7UU99"/>
<feature type="transmembrane region" description="Helical" evidence="1">
    <location>
        <begin position="7"/>
        <end position="29"/>
    </location>
</feature>
<proteinExistence type="predicted"/>
<keyword evidence="1" id="KW-0472">Membrane</keyword>
<keyword evidence="1" id="KW-0812">Transmembrane</keyword>
<comment type="caution">
    <text evidence="2">The sequence shown here is derived from an EMBL/GenBank/DDBJ whole genome shotgun (WGS) entry which is preliminary data.</text>
</comment>
<evidence type="ECO:0000313" key="2">
    <source>
        <dbReference type="EMBL" id="PIZ87113.1"/>
    </source>
</evidence>
<feature type="transmembrane region" description="Helical" evidence="1">
    <location>
        <begin position="88"/>
        <end position="110"/>
    </location>
</feature>
<feature type="transmembrane region" description="Helical" evidence="1">
    <location>
        <begin position="35"/>
        <end position="55"/>
    </location>
</feature>
<keyword evidence="1" id="KW-1133">Transmembrane helix</keyword>
<evidence type="ECO:0008006" key="4">
    <source>
        <dbReference type="Google" id="ProtNLM"/>
    </source>
</evidence>
<dbReference type="Pfam" id="PF07690">
    <property type="entry name" value="MFS_1"/>
    <property type="match status" value="1"/>
</dbReference>
<reference evidence="3" key="1">
    <citation type="submission" date="2017-09" db="EMBL/GenBank/DDBJ databases">
        <title>Depth-based differentiation of microbial function through sediment-hosted aquifers and enrichment of novel symbionts in the deep terrestrial subsurface.</title>
        <authorList>
            <person name="Probst A.J."/>
            <person name="Ladd B."/>
            <person name="Jarett J.K."/>
            <person name="Geller-Mcgrath D.E."/>
            <person name="Sieber C.M.K."/>
            <person name="Emerson J.B."/>
            <person name="Anantharaman K."/>
            <person name="Thomas B.C."/>
            <person name="Malmstrom R."/>
            <person name="Stieglmeier M."/>
            <person name="Klingl A."/>
            <person name="Woyke T."/>
            <person name="Ryan C.M."/>
            <person name="Banfield J.F."/>
        </authorList>
    </citation>
    <scope>NUCLEOTIDE SEQUENCE [LARGE SCALE GENOMIC DNA]</scope>
</reference>
<feature type="transmembrane region" description="Helical" evidence="1">
    <location>
        <begin position="122"/>
        <end position="141"/>
    </location>
</feature>
<organism evidence="2 3">
    <name type="scientific">Candidatus Nealsonbacteria bacterium CG_4_10_14_0_2_um_filter_40_15</name>
    <dbReference type="NCBI Taxonomy" id="1974682"/>
    <lineage>
        <taxon>Bacteria</taxon>
        <taxon>Candidatus Nealsoniibacteriota</taxon>
    </lineage>
</organism>
<feature type="transmembrane region" description="Helical" evidence="1">
    <location>
        <begin position="240"/>
        <end position="258"/>
    </location>
</feature>
<sequence length="264" mass="29109">NYDRAFAWFYSANSYAAAVSPAVGALFIWKFGFQGVFILSFILQFFNAVFCYIRFRKQTGHLPDSVKIKESGRNYLAVLKNLKTKDTLIPVSISFLVLILAGFNNTFFVLFLKNLGWSLNQILIFNSLLSLIFLPISFWVVKQVARFKSEINISWGSKIAGIFSILLGGLYSILNFYSVFIIMLGNSIGGLIADSGRSGLLSQKLKNYPEESAAVDTVFSPLATALGAVTGGFLISLLGYPLLFIFGGISLFLSGIFGKKFAKT</sequence>
<gene>
    <name evidence="2" type="ORF">COX92_01885</name>
</gene>